<dbReference type="PANTHER" id="PTHR23082:SF0">
    <property type="entry name" value="GENERAL TRANSCRIPTION FACTOR 3C POLYPEPTIDE 3"/>
    <property type="match status" value="1"/>
</dbReference>
<dbReference type="STRING" id="7168.A0A182NDK4"/>
<dbReference type="PROSITE" id="PS50005">
    <property type="entry name" value="TPR"/>
    <property type="match status" value="2"/>
</dbReference>
<dbReference type="Pfam" id="PF13181">
    <property type="entry name" value="TPR_8"/>
    <property type="match status" value="2"/>
</dbReference>
<dbReference type="GO" id="GO:0000127">
    <property type="term" value="C:transcription factor TFIIIC complex"/>
    <property type="evidence" value="ECO:0007669"/>
    <property type="project" value="TreeGrafter"/>
</dbReference>
<dbReference type="EnsemblMetazoa" id="ADIR005718-RA">
    <property type="protein sequence ID" value="ADIR005718-PA"/>
    <property type="gene ID" value="ADIR005718"/>
</dbReference>
<dbReference type="Gene3D" id="1.25.40.10">
    <property type="entry name" value="Tetratricopeptide repeat domain"/>
    <property type="match status" value="3"/>
</dbReference>
<feature type="compositionally biased region" description="Polar residues" evidence="4">
    <location>
        <begin position="51"/>
        <end position="66"/>
    </location>
</feature>
<dbReference type="InterPro" id="IPR011990">
    <property type="entry name" value="TPR-like_helical_dom_sf"/>
</dbReference>
<dbReference type="PROSITE" id="PS50293">
    <property type="entry name" value="TPR_REGION"/>
    <property type="match status" value="1"/>
</dbReference>
<dbReference type="SUPFAM" id="SSF48452">
    <property type="entry name" value="TPR-like"/>
    <property type="match status" value="3"/>
</dbReference>
<reference evidence="6" key="1">
    <citation type="submission" date="2013-03" db="EMBL/GenBank/DDBJ databases">
        <title>The Genome Sequence of Anopheles dirus WRAIR2.</title>
        <authorList>
            <consortium name="The Broad Institute Genomics Platform"/>
            <person name="Neafsey D.E."/>
            <person name="Walton C."/>
            <person name="Walker B."/>
            <person name="Young S.K."/>
            <person name="Zeng Q."/>
            <person name="Gargeya S."/>
            <person name="Fitzgerald M."/>
            <person name="Haas B."/>
            <person name="Abouelleil A."/>
            <person name="Allen A.W."/>
            <person name="Alvarado L."/>
            <person name="Arachchi H.M."/>
            <person name="Berlin A.M."/>
            <person name="Chapman S.B."/>
            <person name="Gainer-Dewar J."/>
            <person name="Goldberg J."/>
            <person name="Griggs A."/>
            <person name="Gujja S."/>
            <person name="Hansen M."/>
            <person name="Howarth C."/>
            <person name="Imamovic A."/>
            <person name="Ireland A."/>
            <person name="Larimer J."/>
            <person name="McCowan C."/>
            <person name="Murphy C."/>
            <person name="Pearson M."/>
            <person name="Poon T.W."/>
            <person name="Priest M."/>
            <person name="Roberts A."/>
            <person name="Saif S."/>
            <person name="Shea T."/>
            <person name="Sisk P."/>
            <person name="Sykes S."/>
            <person name="Wortman J."/>
            <person name="Nusbaum C."/>
            <person name="Birren B."/>
        </authorList>
    </citation>
    <scope>NUCLEOTIDE SEQUENCE [LARGE SCALE GENOMIC DNA]</scope>
    <source>
        <strain evidence="6">WRAIR2</strain>
    </source>
</reference>
<evidence type="ECO:0000256" key="2">
    <source>
        <dbReference type="ARBA" id="ARBA00022803"/>
    </source>
</evidence>
<dbReference type="InterPro" id="IPR039340">
    <property type="entry name" value="Tfc4/TFIIIC-102/Sfc4"/>
</dbReference>
<feature type="region of interest" description="Disordered" evidence="4">
    <location>
        <begin position="50"/>
        <end position="76"/>
    </location>
</feature>
<feature type="repeat" description="TPR" evidence="3">
    <location>
        <begin position="228"/>
        <end position="261"/>
    </location>
</feature>
<keyword evidence="6" id="KW-1185">Reference proteome</keyword>
<evidence type="ECO:0000256" key="1">
    <source>
        <dbReference type="ARBA" id="ARBA00022737"/>
    </source>
</evidence>
<dbReference type="PANTHER" id="PTHR23082">
    <property type="entry name" value="TRANSCRIPTION INITIATION FACTOR IIIC TFIIIC , POLYPEPTIDE 3-RELATED"/>
    <property type="match status" value="1"/>
</dbReference>
<feature type="repeat" description="TPR" evidence="3">
    <location>
        <begin position="802"/>
        <end position="835"/>
    </location>
</feature>
<keyword evidence="2 3" id="KW-0802">TPR repeat</keyword>
<dbReference type="Proteomes" id="UP000075884">
    <property type="component" value="Unassembled WGS sequence"/>
</dbReference>
<dbReference type="InterPro" id="IPR013105">
    <property type="entry name" value="TPR_2"/>
</dbReference>
<dbReference type="AlphaFoldDB" id="A0A182NDK4"/>
<protein>
    <recommendedName>
        <fullName evidence="7">General transcription factor 3C polypeptide 3</fullName>
    </recommendedName>
</protein>
<name>A0A182NDK4_9DIPT</name>
<dbReference type="VEuPathDB" id="VectorBase:ADIR005718"/>
<sequence length="876" mass="100965">MSDSDAAYDSGNVEIEEFEVHEVDESDLSQFIELQQHQQPAMMHPGAYNAARSTSSAGANSSAQSESETDDENTHQREVLIKKLVAKEISFSEYQARMQQDDDLDDDDADVVRGNKRKSTFFQDYSTARRDVLKGNFQGSSSKTDGKTALRRQKRCLPPALQGLMGQANLCYARGDVRTAEDLCLEIIRQVPLAHEPFITLAQIHETDDPEKYLQYSHIAAHLNPSDAEQWVRVAEILIERGKVEEALKCFTRAIKADPKNVDMRLKRARLMETRDEKQAFKYYYSMLPFIPKEQADFLIGTAKRVAKKFHEETNVGAALDAMERAYSTAPEKFSMEDINLLIELLIANGLYRRALDILTLHANVEVHNYIVGDSEEAQLGADFAIVIPEDIVLDLRTKLAVVLVHLKCEQWFDKAVDDILLHIDPENDGDCYLDVAEALMKEEYYRHALRLLVPLIKSKKFSLAAVWLRYADCSRWIENYDEAILGYRKVVALAHYLDARLALAALLKKQGNYDEALQALEQDPESEYLDPEVLHERCLLLHEVGRYQEFLSAGFMLLARHCYQIKKRQDIAVLSHVKYHESKNRTIGEGVPDFATGNDLSVETEWELVQRLLTVADELREYTYYMKLVFTLQTSKRFHCYRPEMQQLALTACIYNRDPTFGLNIIRDQIRPLFGLKGDAFVAKINHPQLWNLFNLVVFISGDVRYHRYLARIFFRSTDIGIYPKVLIANYHLTCSTYKYALNEYNKIYLTTNDPLHAMMIGVTLTQIACQKFTNKKQSLIAQANVFMEKYLTGRPEELRHEVFYNLGRMYHQLGLLHLAVDYYKRVLSFDSAVVKENRQHLDLKAEAAFNLSFIYKRSGNHELARKYLYEYIQV</sequence>
<evidence type="ECO:0008006" key="7">
    <source>
        <dbReference type="Google" id="ProtNLM"/>
    </source>
</evidence>
<dbReference type="SMART" id="SM00028">
    <property type="entry name" value="TPR"/>
    <property type="match status" value="4"/>
</dbReference>
<organism evidence="5 6">
    <name type="scientific">Anopheles dirus</name>
    <dbReference type="NCBI Taxonomy" id="7168"/>
    <lineage>
        <taxon>Eukaryota</taxon>
        <taxon>Metazoa</taxon>
        <taxon>Ecdysozoa</taxon>
        <taxon>Arthropoda</taxon>
        <taxon>Hexapoda</taxon>
        <taxon>Insecta</taxon>
        <taxon>Pterygota</taxon>
        <taxon>Neoptera</taxon>
        <taxon>Endopterygota</taxon>
        <taxon>Diptera</taxon>
        <taxon>Nematocera</taxon>
        <taxon>Culicoidea</taxon>
        <taxon>Culicidae</taxon>
        <taxon>Anophelinae</taxon>
        <taxon>Anopheles</taxon>
    </lineage>
</organism>
<evidence type="ECO:0000313" key="6">
    <source>
        <dbReference type="Proteomes" id="UP000075884"/>
    </source>
</evidence>
<dbReference type="GO" id="GO:0006383">
    <property type="term" value="P:transcription by RNA polymerase III"/>
    <property type="evidence" value="ECO:0007669"/>
    <property type="project" value="InterPro"/>
</dbReference>
<evidence type="ECO:0000313" key="5">
    <source>
        <dbReference type="EnsemblMetazoa" id="ADIR005718-PA"/>
    </source>
</evidence>
<dbReference type="FunFam" id="1.25.40.10:FF:000923">
    <property type="entry name" value="Transcription factor IIIC-gamma subunit"/>
    <property type="match status" value="1"/>
</dbReference>
<proteinExistence type="predicted"/>
<evidence type="ECO:0000256" key="4">
    <source>
        <dbReference type="SAM" id="MobiDB-lite"/>
    </source>
</evidence>
<accession>A0A182NDK4</accession>
<dbReference type="InterPro" id="IPR019734">
    <property type="entry name" value="TPR_rpt"/>
</dbReference>
<dbReference type="Pfam" id="PF07719">
    <property type="entry name" value="TPR_2"/>
    <property type="match status" value="1"/>
</dbReference>
<reference evidence="5" key="2">
    <citation type="submission" date="2020-05" db="UniProtKB">
        <authorList>
            <consortium name="EnsemblMetazoa"/>
        </authorList>
    </citation>
    <scope>IDENTIFICATION</scope>
    <source>
        <strain evidence="5">WRAIR2</strain>
    </source>
</reference>
<keyword evidence="1" id="KW-0677">Repeat</keyword>
<evidence type="ECO:0000256" key="3">
    <source>
        <dbReference type="PROSITE-ProRule" id="PRU00339"/>
    </source>
</evidence>